<gene>
    <name evidence="10 13" type="primary">hisH</name>
    <name evidence="13" type="ORF">EHO60_11410</name>
</gene>
<evidence type="ECO:0000256" key="5">
    <source>
        <dbReference type="ARBA" id="ARBA00022962"/>
    </source>
</evidence>
<comment type="catalytic activity">
    <reaction evidence="9 10">
        <text>L-glutamine + H2O = L-glutamate + NH4(+)</text>
        <dbReference type="Rhea" id="RHEA:15889"/>
        <dbReference type="ChEBI" id="CHEBI:15377"/>
        <dbReference type="ChEBI" id="CHEBI:28938"/>
        <dbReference type="ChEBI" id="CHEBI:29985"/>
        <dbReference type="ChEBI" id="CHEBI:58359"/>
        <dbReference type="EC" id="3.5.1.2"/>
    </reaction>
</comment>
<dbReference type="OrthoDB" id="9807137at2"/>
<feature type="active site" evidence="10 11">
    <location>
        <position position="184"/>
    </location>
</feature>
<dbReference type="GO" id="GO:0016829">
    <property type="term" value="F:lyase activity"/>
    <property type="evidence" value="ECO:0007669"/>
    <property type="project" value="UniProtKB-KW"/>
</dbReference>
<dbReference type="HAMAP" id="MF_00278">
    <property type="entry name" value="HisH"/>
    <property type="match status" value="1"/>
</dbReference>
<protein>
    <recommendedName>
        <fullName evidence="10">Imidazole glycerol phosphate synthase subunit HisH</fullName>
        <ecNumber evidence="10">4.3.2.10</ecNumber>
    </recommendedName>
    <alternativeName>
        <fullName evidence="10">IGP synthase glutaminase subunit</fullName>
        <ecNumber evidence="10">3.5.1.2</ecNumber>
    </alternativeName>
    <alternativeName>
        <fullName evidence="10">IGP synthase subunit HisH</fullName>
    </alternativeName>
    <alternativeName>
        <fullName evidence="10">ImGP synthase subunit HisH</fullName>
        <shortName evidence="10">IGPS subunit HisH</shortName>
    </alternativeName>
</protein>
<evidence type="ECO:0000256" key="6">
    <source>
        <dbReference type="ARBA" id="ARBA00023102"/>
    </source>
</evidence>
<evidence type="ECO:0000259" key="12">
    <source>
        <dbReference type="Pfam" id="PF00117"/>
    </source>
</evidence>
<evidence type="ECO:0000256" key="7">
    <source>
        <dbReference type="ARBA" id="ARBA00023239"/>
    </source>
</evidence>
<keyword evidence="3 10" id="KW-0028">Amino-acid biosynthesis</keyword>
<dbReference type="RefSeq" id="WP_135768323.1">
    <property type="nucleotide sequence ID" value="NZ_RQET01000008.1"/>
</dbReference>
<dbReference type="NCBIfam" id="TIGR01855">
    <property type="entry name" value="IMP_synth_hisH"/>
    <property type="match status" value="1"/>
</dbReference>
<comment type="function">
    <text evidence="10">IGPS catalyzes the conversion of PRFAR and glutamine to IGP, AICAR and glutamate. The HisH subunit catalyzes the hydrolysis of glutamine to glutamate and ammonia as part of the synthesis of IGP and AICAR. The resulting ammonia molecule is channeled to the active site of HisF.</text>
</comment>
<keyword evidence="6 10" id="KW-0368">Histidine biosynthesis</keyword>
<dbReference type="Pfam" id="PF00117">
    <property type="entry name" value="GATase"/>
    <property type="match status" value="1"/>
</dbReference>
<keyword evidence="5 10" id="KW-0315">Glutamine amidotransferase</keyword>
<proteinExistence type="inferred from homology"/>
<comment type="pathway">
    <text evidence="1 10">Amino-acid biosynthesis; L-histidine biosynthesis; L-histidine from 5-phospho-alpha-D-ribose 1-diphosphate: step 5/9.</text>
</comment>
<comment type="caution">
    <text evidence="13">The sequence shown here is derived from an EMBL/GenBank/DDBJ whole genome shotgun (WGS) entry which is preliminary data.</text>
</comment>
<dbReference type="InterPro" id="IPR010139">
    <property type="entry name" value="Imidazole-glycPsynth_HisH"/>
</dbReference>
<dbReference type="GO" id="GO:0005737">
    <property type="term" value="C:cytoplasm"/>
    <property type="evidence" value="ECO:0007669"/>
    <property type="project" value="UniProtKB-SubCell"/>
</dbReference>
<feature type="active site" description="Nucleophile" evidence="10 11">
    <location>
        <position position="80"/>
    </location>
</feature>
<evidence type="ECO:0000313" key="14">
    <source>
        <dbReference type="Proteomes" id="UP000298458"/>
    </source>
</evidence>
<dbReference type="AlphaFoldDB" id="A0A4R9GF96"/>
<dbReference type="InterPro" id="IPR029062">
    <property type="entry name" value="Class_I_gatase-like"/>
</dbReference>
<reference evidence="13" key="1">
    <citation type="journal article" date="2019" name="PLoS Negl. Trop. Dis.">
        <title>Revisiting the worldwide diversity of Leptospira species in the environment.</title>
        <authorList>
            <person name="Vincent A.T."/>
            <person name="Schiettekatte O."/>
            <person name="Bourhy P."/>
            <person name="Veyrier F.J."/>
            <person name="Picardeau M."/>
        </authorList>
    </citation>
    <scope>NUCLEOTIDE SEQUENCE [LARGE SCALE GENOMIC DNA]</scope>
    <source>
        <strain evidence="13">SSW15</strain>
    </source>
</reference>
<sequence>MSVAIIDYGMGNLSSVLRAFQECGAEAEITDNPLDLKKATHIVLPGVGAFPDGIENIKERKFDIAIKDAVSEGVPLIGICLGMQLLADIGYEVRKSEGLGLIPGEIKRLDEFDDLRIPHVGWNEVAYKKGDDLFSNIPENSDFYFVHSYYFQPASDDVVVGITPYGKGFTSVLRKGNVMGVQFHPEKSSQLGFRIIQNFLNIS</sequence>
<dbReference type="GO" id="GO:0000107">
    <property type="term" value="F:imidazoleglycerol-phosphate synthase activity"/>
    <property type="evidence" value="ECO:0007669"/>
    <property type="project" value="UniProtKB-UniRule"/>
</dbReference>
<evidence type="ECO:0000256" key="1">
    <source>
        <dbReference type="ARBA" id="ARBA00005091"/>
    </source>
</evidence>
<dbReference type="PANTHER" id="PTHR42701:SF1">
    <property type="entry name" value="IMIDAZOLE GLYCEROL PHOSPHATE SYNTHASE SUBUNIT HISH"/>
    <property type="match status" value="1"/>
</dbReference>
<dbReference type="PANTHER" id="PTHR42701">
    <property type="entry name" value="IMIDAZOLE GLYCEROL PHOSPHATE SYNTHASE SUBUNIT HISH"/>
    <property type="match status" value="1"/>
</dbReference>
<feature type="domain" description="Glutamine amidotransferase" evidence="12">
    <location>
        <begin position="5"/>
        <end position="199"/>
    </location>
</feature>
<keyword evidence="10" id="KW-0963">Cytoplasm</keyword>
<evidence type="ECO:0000256" key="10">
    <source>
        <dbReference type="HAMAP-Rule" id="MF_00278"/>
    </source>
</evidence>
<keyword evidence="14" id="KW-1185">Reference proteome</keyword>
<accession>A0A4R9GF96</accession>
<dbReference type="GO" id="GO:0000105">
    <property type="term" value="P:L-histidine biosynthetic process"/>
    <property type="evidence" value="ECO:0007669"/>
    <property type="project" value="UniProtKB-UniRule"/>
</dbReference>
<comment type="subcellular location">
    <subcellularLocation>
        <location evidence="10">Cytoplasm</location>
    </subcellularLocation>
</comment>
<dbReference type="PROSITE" id="PS51274">
    <property type="entry name" value="GATASE_COBBQ"/>
    <property type="match status" value="1"/>
</dbReference>
<evidence type="ECO:0000256" key="11">
    <source>
        <dbReference type="PIRSR" id="PIRSR000495-1"/>
    </source>
</evidence>
<evidence type="ECO:0000256" key="2">
    <source>
        <dbReference type="ARBA" id="ARBA00011152"/>
    </source>
</evidence>
<dbReference type="PROSITE" id="PS51273">
    <property type="entry name" value="GATASE_TYPE_1"/>
    <property type="match status" value="1"/>
</dbReference>
<evidence type="ECO:0000256" key="3">
    <source>
        <dbReference type="ARBA" id="ARBA00022605"/>
    </source>
</evidence>
<dbReference type="EMBL" id="RQET01000008">
    <property type="protein sequence ID" value="TGK09960.1"/>
    <property type="molecule type" value="Genomic_DNA"/>
</dbReference>
<dbReference type="Gene3D" id="3.40.50.880">
    <property type="match status" value="1"/>
</dbReference>
<dbReference type="Proteomes" id="UP000298458">
    <property type="component" value="Unassembled WGS sequence"/>
</dbReference>
<dbReference type="InterPro" id="IPR017926">
    <property type="entry name" value="GATASE"/>
</dbReference>
<comment type="catalytic activity">
    <reaction evidence="8 10">
        <text>5-[(5-phospho-1-deoxy-D-ribulos-1-ylimino)methylamino]-1-(5-phospho-beta-D-ribosyl)imidazole-4-carboxamide + L-glutamine = D-erythro-1-(imidazol-4-yl)glycerol 3-phosphate + 5-amino-1-(5-phospho-beta-D-ribosyl)imidazole-4-carboxamide + L-glutamate + H(+)</text>
        <dbReference type="Rhea" id="RHEA:24793"/>
        <dbReference type="ChEBI" id="CHEBI:15378"/>
        <dbReference type="ChEBI" id="CHEBI:29985"/>
        <dbReference type="ChEBI" id="CHEBI:58278"/>
        <dbReference type="ChEBI" id="CHEBI:58359"/>
        <dbReference type="ChEBI" id="CHEBI:58475"/>
        <dbReference type="ChEBI" id="CHEBI:58525"/>
        <dbReference type="EC" id="4.3.2.10"/>
    </reaction>
</comment>
<name>A0A4R9GF96_9LEPT</name>
<dbReference type="PIRSF" id="PIRSF000495">
    <property type="entry name" value="Amidotransf_hisH"/>
    <property type="match status" value="1"/>
</dbReference>
<feature type="active site" evidence="10 11">
    <location>
        <position position="186"/>
    </location>
</feature>
<evidence type="ECO:0000256" key="9">
    <source>
        <dbReference type="ARBA" id="ARBA00049534"/>
    </source>
</evidence>
<dbReference type="EC" id="3.5.1.2" evidence="10"/>
<dbReference type="GO" id="GO:0004359">
    <property type="term" value="F:glutaminase activity"/>
    <property type="evidence" value="ECO:0007669"/>
    <property type="project" value="UniProtKB-EC"/>
</dbReference>
<keyword evidence="4 10" id="KW-0378">Hydrolase</keyword>
<evidence type="ECO:0000313" key="13">
    <source>
        <dbReference type="EMBL" id="TGK09960.1"/>
    </source>
</evidence>
<keyword evidence="7 10" id="KW-0456">Lyase</keyword>
<organism evidence="13 14">
    <name type="scientific">Leptospira fletcheri</name>
    <dbReference type="NCBI Taxonomy" id="2484981"/>
    <lineage>
        <taxon>Bacteria</taxon>
        <taxon>Pseudomonadati</taxon>
        <taxon>Spirochaetota</taxon>
        <taxon>Spirochaetia</taxon>
        <taxon>Leptospirales</taxon>
        <taxon>Leptospiraceae</taxon>
        <taxon>Leptospira</taxon>
    </lineage>
</organism>
<dbReference type="EC" id="4.3.2.10" evidence="10"/>
<dbReference type="CDD" id="cd01748">
    <property type="entry name" value="GATase1_IGP_Synthase"/>
    <property type="match status" value="1"/>
</dbReference>
<dbReference type="UniPathway" id="UPA00031">
    <property type="reaction ID" value="UER00010"/>
</dbReference>
<dbReference type="SUPFAM" id="SSF52317">
    <property type="entry name" value="Class I glutamine amidotransferase-like"/>
    <property type="match status" value="1"/>
</dbReference>
<evidence type="ECO:0000256" key="4">
    <source>
        <dbReference type="ARBA" id="ARBA00022801"/>
    </source>
</evidence>
<evidence type="ECO:0000256" key="8">
    <source>
        <dbReference type="ARBA" id="ARBA00047838"/>
    </source>
</evidence>
<comment type="subunit">
    <text evidence="2 10">Heterodimer of HisH and HisF.</text>
</comment>